<evidence type="ECO:0000313" key="3">
    <source>
        <dbReference type="Proteomes" id="UP001176941"/>
    </source>
</evidence>
<organism evidence="2 3">
    <name type="scientific">Rangifer tarandus platyrhynchus</name>
    <name type="common">Svalbard reindeer</name>
    <dbReference type="NCBI Taxonomy" id="3082113"/>
    <lineage>
        <taxon>Eukaryota</taxon>
        <taxon>Metazoa</taxon>
        <taxon>Chordata</taxon>
        <taxon>Craniata</taxon>
        <taxon>Vertebrata</taxon>
        <taxon>Euteleostomi</taxon>
        <taxon>Mammalia</taxon>
        <taxon>Eutheria</taxon>
        <taxon>Laurasiatheria</taxon>
        <taxon>Artiodactyla</taxon>
        <taxon>Ruminantia</taxon>
        <taxon>Pecora</taxon>
        <taxon>Cervidae</taxon>
        <taxon>Odocoileinae</taxon>
        <taxon>Rangifer</taxon>
    </lineage>
</organism>
<feature type="region of interest" description="Disordered" evidence="1">
    <location>
        <begin position="1"/>
        <end position="58"/>
    </location>
</feature>
<dbReference type="Proteomes" id="UP001176941">
    <property type="component" value="Chromosome 23"/>
</dbReference>
<proteinExistence type="predicted"/>
<evidence type="ECO:0000313" key="2">
    <source>
        <dbReference type="EMBL" id="CAI9164646.1"/>
    </source>
</evidence>
<reference evidence="2" key="1">
    <citation type="submission" date="2023-04" db="EMBL/GenBank/DDBJ databases">
        <authorList>
            <consortium name="ELIXIR-Norway"/>
        </authorList>
    </citation>
    <scope>NUCLEOTIDE SEQUENCE [LARGE SCALE GENOMIC DNA]</scope>
</reference>
<feature type="compositionally biased region" description="Pro residues" evidence="1">
    <location>
        <begin position="41"/>
        <end position="54"/>
    </location>
</feature>
<accession>A0ABN8YVH7</accession>
<feature type="compositionally biased region" description="Low complexity" evidence="1">
    <location>
        <begin position="30"/>
        <end position="40"/>
    </location>
</feature>
<sequence length="111" mass="11586">MLSRARTEGPAALSPRSAGGSGSKSFSMVPLCRPSARSPAPSCPRLPGPRPQPGSPVRGFGTLVFLGGLRGTRCPDTSEFRIALTLLPPGFVPEADSQLLHSCDSNINKQT</sequence>
<evidence type="ECO:0000256" key="1">
    <source>
        <dbReference type="SAM" id="MobiDB-lite"/>
    </source>
</evidence>
<protein>
    <submittedName>
        <fullName evidence="2">Uncharacterized protein</fullName>
    </submittedName>
</protein>
<name>A0ABN8YVH7_RANTA</name>
<gene>
    <name evidence="2" type="ORF">MRATA1EN1_LOCUS13608</name>
</gene>
<keyword evidence="3" id="KW-1185">Reference proteome</keyword>
<dbReference type="EMBL" id="OX459959">
    <property type="protein sequence ID" value="CAI9164646.1"/>
    <property type="molecule type" value="Genomic_DNA"/>
</dbReference>